<accession>A0ABP8D9Z6</accession>
<proteinExistence type="predicted"/>
<sequence>MPAAVPEAFLKRDSTAGETRAYPYLDPMPTEFLHDDHILMLDGRVLDIFHRGMREPMRFHVAFMGVYVKPRGDVYKVQVGTLVGKDVMGGVHLNMDASTFERFRQFIALATAARDGAPNP</sequence>
<name>A0ABP8D9Z6_9ACTN</name>
<dbReference type="Proteomes" id="UP001500620">
    <property type="component" value="Unassembled WGS sequence"/>
</dbReference>
<gene>
    <name evidence="1" type="ORF">GCM10022255_039450</name>
</gene>
<evidence type="ECO:0000313" key="1">
    <source>
        <dbReference type="EMBL" id="GAA4250506.1"/>
    </source>
</evidence>
<protein>
    <submittedName>
        <fullName evidence="1">Uncharacterized protein</fullName>
    </submittedName>
</protein>
<comment type="caution">
    <text evidence="1">The sequence shown here is derived from an EMBL/GenBank/DDBJ whole genome shotgun (WGS) entry which is preliminary data.</text>
</comment>
<dbReference type="EMBL" id="BAABAT010000009">
    <property type="protein sequence ID" value="GAA4250506.1"/>
    <property type="molecule type" value="Genomic_DNA"/>
</dbReference>
<organism evidence="1 2">
    <name type="scientific">Dactylosporangium darangshiense</name>
    <dbReference type="NCBI Taxonomy" id="579108"/>
    <lineage>
        <taxon>Bacteria</taxon>
        <taxon>Bacillati</taxon>
        <taxon>Actinomycetota</taxon>
        <taxon>Actinomycetes</taxon>
        <taxon>Micromonosporales</taxon>
        <taxon>Micromonosporaceae</taxon>
        <taxon>Dactylosporangium</taxon>
    </lineage>
</organism>
<evidence type="ECO:0000313" key="2">
    <source>
        <dbReference type="Proteomes" id="UP001500620"/>
    </source>
</evidence>
<keyword evidence="2" id="KW-1185">Reference proteome</keyword>
<reference evidence="2" key="1">
    <citation type="journal article" date="2019" name="Int. J. Syst. Evol. Microbiol.">
        <title>The Global Catalogue of Microorganisms (GCM) 10K type strain sequencing project: providing services to taxonomists for standard genome sequencing and annotation.</title>
        <authorList>
            <consortium name="The Broad Institute Genomics Platform"/>
            <consortium name="The Broad Institute Genome Sequencing Center for Infectious Disease"/>
            <person name="Wu L."/>
            <person name="Ma J."/>
        </authorList>
    </citation>
    <scope>NUCLEOTIDE SEQUENCE [LARGE SCALE GENOMIC DNA]</scope>
    <source>
        <strain evidence="2">JCM 17441</strain>
    </source>
</reference>